<dbReference type="GO" id="GO:0016705">
    <property type="term" value="F:oxidoreductase activity, acting on paired donors, with incorporation or reduction of molecular oxygen"/>
    <property type="evidence" value="ECO:0007669"/>
    <property type="project" value="UniProtKB-ARBA"/>
</dbReference>
<reference evidence="8 9" key="1">
    <citation type="submission" date="2017-09" db="EMBL/GenBank/DDBJ databases">
        <authorList>
            <person name="Ehlers B."/>
            <person name="Leendertz F.H."/>
        </authorList>
    </citation>
    <scope>NUCLEOTIDE SEQUENCE [LARGE SCALE GENOMIC DNA]</scope>
    <source>
        <strain evidence="8 9">DSM 45537</strain>
    </source>
</reference>
<keyword evidence="2" id="KW-0479">Metal-binding</keyword>
<dbReference type="Gene3D" id="2.102.10.10">
    <property type="entry name" value="Rieske [2Fe-2S] iron-sulphur domain"/>
    <property type="match status" value="1"/>
</dbReference>
<evidence type="ECO:0000256" key="1">
    <source>
        <dbReference type="ARBA" id="ARBA00022714"/>
    </source>
</evidence>
<feature type="signal peptide" evidence="6">
    <location>
        <begin position="1"/>
        <end position="30"/>
    </location>
</feature>
<feature type="chain" id="PRO_5038792812" evidence="6">
    <location>
        <begin position="31"/>
        <end position="144"/>
    </location>
</feature>
<dbReference type="SUPFAM" id="SSF50022">
    <property type="entry name" value="ISP domain"/>
    <property type="match status" value="1"/>
</dbReference>
<evidence type="ECO:0000259" key="7">
    <source>
        <dbReference type="PROSITE" id="PS51296"/>
    </source>
</evidence>
<keyword evidence="6" id="KW-0732">Signal</keyword>
<dbReference type="OrthoDB" id="25106at2"/>
<evidence type="ECO:0000313" key="9">
    <source>
        <dbReference type="Proteomes" id="UP000219565"/>
    </source>
</evidence>
<organism evidence="8 9">
    <name type="scientific">Nocardia amikacinitolerans</name>
    <dbReference type="NCBI Taxonomy" id="756689"/>
    <lineage>
        <taxon>Bacteria</taxon>
        <taxon>Bacillati</taxon>
        <taxon>Actinomycetota</taxon>
        <taxon>Actinomycetes</taxon>
        <taxon>Mycobacteriales</taxon>
        <taxon>Nocardiaceae</taxon>
        <taxon>Nocardia</taxon>
    </lineage>
</organism>
<dbReference type="InterPro" id="IPR006311">
    <property type="entry name" value="TAT_signal"/>
</dbReference>
<accession>A0A285LQ09</accession>
<dbReference type="RefSeq" id="WP_097246149.1">
    <property type="nucleotide sequence ID" value="NZ_JAMTCW010000017.1"/>
</dbReference>
<dbReference type="PRINTS" id="PR00162">
    <property type="entry name" value="RIESKE"/>
</dbReference>
<keyword evidence="9" id="KW-1185">Reference proteome</keyword>
<keyword evidence="4" id="KW-0411">Iron-sulfur</keyword>
<dbReference type="PROSITE" id="PS51296">
    <property type="entry name" value="RIESKE"/>
    <property type="match status" value="1"/>
</dbReference>
<proteinExistence type="predicted"/>
<evidence type="ECO:0000256" key="2">
    <source>
        <dbReference type="ARBA" id="ARBA00022723"/>
    </source>
</evidence>
<feature type="domain" description="Rieske" evidence="7">
    <location>
        <begin position="54"/>
        <end position="143"/>
    </location>
</feature>
<dbReference type="PROSITE" id="PS51257">
    <property type="entry name" value="PROKAR_LIPOPROTEIN"/>
    <property type="match status" value="1"/>
</dbReference>
<keyword evidence="3" id="KW-0408">Iron</keyword>
<dbReference type="STRING" id="1379680.GCA_001612615_03146"/>
<dbReference type="Pfam" id="PF00355">
    <property type="entry name" value="Rieske"/>
    <property type="match status" value="1"/>
</dbReference>
<name>A0A285LQ09_9NOCA</name>
<dbReference type="GO" id="GO:0016020">
    <property type="term" value="C:membrane"/>
    <property type="evidence" value="ECO:0007669"/>
    <property type="project" value="InterPro"/>
</dbReference>
<evidence type="ECO:0000256" key="6">
    <source>
        <dbReference type="SAM" id="SignalP"/>
    </source>
</evidence>
<evidence type="ECO:0000256" key="4">
    <source>
        <dbReference type="ARBA" id="ARBA00023014"/>
    </source>
</evidence>
<dbReference type="PROSITE" id="PS51318">
    <property type="entry name" value="TAT"/>
    <property type="match status" value="1"/>
</dbReference>
<dbReference type="InterPro" id="IPR036922">
    <property type="entry name" value="Rieske_2Fe-2S_sf"/>
</dbReference>
<sequence>MKRACDNDHLLLDRRTVVVGAGALAATALAACGASGDDTAASAPASAARSGGPTVLAKTADVPVGGGVIAGDTVVTQPSAGVFVGLDSTCTHAGCRVGEVTGGTVNCRCHGSKFGLDGSVVAGPAQRPLASRVVRVEGDSVVAG</sequence>
<evidence type="ECO:0000256" key="5">
    <source>
        <dbReference type="ARBA" id="ARBA00023157"/>
    </source>
</evidence>
<dbReference type="AlphaFoldDB" id="A0A285LQ09"/>
<dbReference type="GO" id="GO:0051537">
    <property type="term" value="F:2 iron, 2 sulfur cluster binding"/>
    <property type="evidence" value="ECO:0007669"/>
    <property type="project" value="UniProtKB-KW"/>
</dbReference>
<dbReference type="GO" id="GO:0046872">
    <property type="term" value="F:metal ion binding"/>
    <property type="evidence" value="ECO:0007669"/>
    <property type="project" value="UniProtKB-KW"/>
</dbReference>
<dbReference type="InterPro" id="IPR005805">
    <property type="entry name" value="Rieske_Fe-S_prot_C"/>
</dbReference>
<keyword evidence="1" id="KW-0001">2Fe-2S</keyword>
<evidence type="ECO:0000313" key="8">
    <source>
        <dbReference type="EMBL" id="SNY86995.1"/>
    </source>
</evidence>
<keyword evidence="5" id="KW-1015">Disulfide bond</keyword>
<dbReference type="InterPro" id="IPR017941">
    <property type="entry name" value="Rieske_2Fe-2S"/>
</dbReference>
<gene>
    <name evidence="8" type="ORF">SAMN04244553_3923</name>
</gene>
<evidence type="ECO:0000256" key="3">
    <source>
        <dbReference type="ARBA" id="ARBA00023004"/>
    </source>
</evidence>
<dbReference type="CDD" id="cd03467">
    <property type="entry name" value="Rieske"/>
    <property type="match status" value="1"/>
</dbReference>
<dbReference type="EMBL" id="OBEG01000003">
    <property type="protein sequence ID" value="SNY86995.1"/>
    <property type="molecule type" value="Genomic_DNA"/>
</dbReference>
<dbReference type="Proteomes" id="UP000219565">
    <property type="component" value="Unassembled WGS sequence"/>
</dbReference>
<dbReference type="GO" id="GO:0004497">
    <property type="term" value="F:monooxygenase activity"/>
    <property type="evidence" value="ECO:0007669"/>
    <property type="project" value="UniProtKB-ARBA"/>
</dbReference>
<protein>
    <submittedName>
        <fullName evidence="8">Rieske [2Fe-2S] domain-containing protein</fullName>
    </submittedName>
</protein>